<evidence type="ECO:0000256" key="3">
    <source>
        <dbReference type="SAM" id="SignalP"/>
    </source>
</evidence>
<feature type="domain" description="Resuscitation-promoting factor core lysozyme-like" evidence="4">
    <location>
        <begin position="132"/>
        <end position="202"/>
    </location>
</feature>
<sequence>MPTLSPNTRRALAFAGLTGALAAPATIAAAAQTSGSAALSPVSLTAPADSLDVVATHLQAHLAETRHDTVVRRTLRTARHAATLRGSHLPHGYRTVLDRRTNAALKAKRRHLLREIRTLRSTAGAPAIAIPAQLAAIAACESGGNPQAIGGGGAFRGKYQFDYGTWASVGGSGDPAAAPEAEQDRRAAMLYARSGATPWPVCGR</sequence>
<keyword evidence="2" id="KW-0378">Hydrolase</keyword>
<feature type="signal peptide" evidence="3">
    <location>
        <begin position="1"/>
        <end position="30"/>
    </location>
</feature>
<evidence type="ECO:0000256" key="1">
    <source>
        <dbReference type="ARBA" id="ARBA00010830"/>
    </source>
</evidence>
<name>A0ABY5DNU2_9ACTN</name>
<dbReference type="Gene3D" id="1.10.530.10">
    <property type="match status" value="1"/>
</dbReference>
<evidence type="ECO:0000256" key="2">
    <source>
        <dbReference type="ARBA" id="ARBA00022801"/>
    </source>
</evidence>
<dbReference type="SUPFAM" id="SSF53955">
    <property type="entry name" value="Lysozyme-like"/>
    <property type="match status" value="1"/>
</dbReference>
<keyword evidence="3" id="KW-0732">Signal</keyword>
<proteinExistence type="inferred from homology"/>
<dbReference type="Pfam" id="PF06737">
    <property type="entry name" value="Transglycosylas"/>
    <property type="match status" value="1"/>
</dbReference>
<dbReference type="EMBL" id="CP098502">
    <property type="protein sequence ID" value="UTI62289.1"/>
    <property type="molecule type" value="Genomic_DNA"/>
</dbReference>
<dbReference type="Proteomes" id="UP001056035">
    <property type="component" value="Chromosome"/>
</dbReference>
<evidence type="ECO:0000313" key="6">
    <source>
        <dbReference type="Proteomes" id="UP001056035"/>
    </source>
</evidence>
<evidence type="ECO:0000259" key="4">
    <source>
        <dbReference type="Pfam" id="PF06737"/>
    </source>
</evidence>
<keyword evidence="6" id="KW-1185">Reference proteome</keyword>
<dbReference type="InterPro" id="IPR023346">
    <property type="entry name" value="Lysozyme-like_dom_sf"/>
</dbReference>
<gene>
    <name evidence="5" type="ORF">NBH00_13050</name>
</gene>
<feature type="chain" id="PRO_5047548077" evidence="3">
    <location>
        <begin position="31"/>
        <end position="204"/>
    </location>
</feature>
<comment type="similarity">
    <text evidence="1">Belongs to the transglycosylase family. Rpf subfamily.</text>
</comment>
<dbReference type="RefSeq" id="WP_254569027.1">
    <property type="nucleotide sequence ID" value="NZ_CP098502.1"/>
</dbReference>
<evidence type="ECO:0000313" key="5">
    <source>
        <dbReference type="EMBL" id="UTI62289.1"/>
    </source>
</evidence>
<dbReference type="CDD" id="cd13925">
    <property type="entry name" value="RPF"/>
    <property type="match status" value="1"/>
</dbReference>
<dbReference type="InterPro" id="IPR010618">
    <property type="entry name" value="RPF"/>
</dbReference>
<organism evidence="5 6">
    <name type="scientific">Paraconexibacter antarcticus</name>
    <dbReference type="NCBI Taxonomy" id="2949664"/>
    <lineage>
        <taxon>Bacteria</taxon>
        <taxon>Bacillati</taxon>
        <taxon>Actinomycetota</taxon>
        <taxon>Thermoleophilia</taxon>
        <taxon>Solirubrobacterales</taxon>
        <taxon>Paraconexibacteraceae</taxon>
        <taxon>Paraconexibacter</taxon>
    </lineage>
</organism>
<protein>
    <submittedName>
        <fullName evidence="5">Transglycosylase family protein</fullName>
    </submittedName>
</protein>
<reference evidence="5 6" key="1">
    <citation type="submission" date="2022-06" db="EMBL/GenBank/DDBJ databases">
        <title>Paraconexibacter antarcticus.</title>
        <authorList>
            <person name="Kim C.S."/>
        </authorList>
    </citation>
    <scope>NUCLEOTIDE SEQUENCE [LARGE SCALE GENOMIC DNA]</scope>
    <source>
        <strain evidence="5 6">02-257</strain>
    </source>
</reference>
<accession>A0ABY5DNU2</accession>